<protein>
    <recommendedName>
        <fullName evidence="1">Fungal-type protein kinase domain-containing protein</fullName>
    </recommendedName>
</protein>
<dbReference type="InterPro" id="IPR011009">
    <property type="entry name" value="Kinase-like_dom_sf"/>
</dbReference>
<dbReference type="InterPro" id="IPR040976">
    <property type="entry name" value="Pkinase_fungal"/>
</dbReference>
<keyword evidence="3" id="KW-1185">Reference proteome</keyword>
<evidence type="ECO:0000259" key="1">
    <source>
        <dbReference type="Pfam" id="PF17667"/>
    </source>
</evidence>
<dbReference type="OrthoDB" id="5584477at2759"/>
<accession>A0A9P9AP27</accession>
<proteinExistence type="predicted"/>
<evidence type="ECO:0000313" key="2">
    <source>
        <dbReference type="EMBL" id="KAH6892888.1"/>
    </source>
</evidence>
<dbReference type="EMBL" id="JAGPYM010000006">
    <property type="protein sequence ID" value="KAH6892888.1"/>
    <property type="molecule type" value="Genomic_DNA"/>
</dbReference>
<dbReference type="AlphaFoldDB" id="A0A9P9AP27"/>
<feature type="domain" description="Fungal-type protein kinase" evidence="1">
    <location>
        <begin position="78"/>
        <end position="429"/>
    </location>
</feature>
<dbReference type="SUPFAM" id="SSF56112">
    <property type="entry name" value="Protein kinase-like (PK-like)"/>
    <property type="match status" value="1"/>
</dbReference>
<dbReference type="PANTHER" id="PTHR38248:SF2">
    <property type="entry name" value="FUNK1 11"/>
    <property type="match status" value="1"/>
</dbReference>
<dbReference type="Pfam" id="PF17667">
    <property type="entry name" value="Pkinase_fungal"/>
    <property type="match status" value="1"/>
</dbReference>
<dbReference type="Gene3D" id="1.10.510.10">
    <property type="entry name" value="Transferase(Phosphotransferase) domain 1"/>
    <property type="match status" value="1"/>
</dbReference>
<organism evidence="2 3">
    <name type="scientific">Thelonectria olida</name>
    <dbReference type="NCBI Taxonomy" id="1576542"/>
    <lineage>
        <taxon>Eukaryota</taxon>
        <taxon>Fungi</taxon>
        <taxon>Dikarya</taxon>
        <taxon>Ascomycota</taxon>
        <taxon>Pezizomycotina</taxon>
        <taxon>Sordariomycetes</taxon>
        <taxon>Hypocreomycetidae</taxon>
        <taxon>Hypocreales</taxon>
        <taxon>Nectriaceae</taxon>
        <taxon>Thelonectria</taxon>
    </lineage>
</organism>
<name>A0A9P9AP27_9HYPO</name>
<gene>
    <name evidence="2" type="ORF">B0T10DRAFT_400019</name>
</gene>
<reference evidence="2 3" key="1">
    <citation type="journal article" date="2021" name="Nat. Commun.">
        <title>Genetic determinants of endophytism in the Arabidopsis root mycobiome.</title>
        <authorList>
            <person name="Mesny F."/>
            <person name="Miyauchi S."/>
            <person name="Thiergart T."/>
            <person name="Pickel B."/>
            <person name="Atanasova L."/>
            <person name="Karlsson M."/>
            <person name="Huettel B."/>
            <person name="Barry K.W."/>
            <person name="Haridas S."/>
            <person name="Chen C."/>
            <person name="Bauer D."/>
            <person name="Andreopoulos W."/>
            <person name="Pangilinan J."/>
            <person name="LaButti K."/>
            <person name="Riley R."/>
            <person name="Lipzen A."/>
            <person name="Clum A."/>
            <person name="Drula E."/>
            <person name="Henrissat B."/>
            <person name="Kohler A."/>
            <person name="Grigoriev I.V."/>
            <person name="Martin F.M."/>
            <person name="Hacquard S."/>
        </authorList>
    </citation>
    <scope>NUCLEOTIDE SEQUENCE [LARGE SCALE GENOMIC DNA]</scope>
    <source>
        <strain evidence="2 3">MPI-CAGE-CH-0241</strain>
    </source>
</reference>
<sequence>MTQAELDRNILDEIDGHVHSVVQGFFEKYFVNKPWTPSLFSTCAGGRSIFRSHVPGNYRDCVPQGTSQRFLVSAEYIREGDYDWAEVQVVGQFQVNPDYGYVPGFLHLCRCAREVFRSQPTRLFLHGFYVIGSKMELWMFDRSGLYGSEPFDVRDDLERLITIVSGYSRMSDTELGINPLILLDDAGKYILAEVGDGPEVCKFYLEGEPIAFPQTIVSQGSTCYRARLPASTKSEFVLKLSWRSGVRSPEEKMLRLAKDRKVWGAVQLISHQPIKNTCDGGFTTSRIDATCPRLERAGSMRETTLMDLTLSFLIVSPLGRPLDKFHTILEFLEGCRDAIKGHHSLYVDGKILHQDVSSGNIIIPDVKKNGEPRGVLIDLDLGMELAVGPARPDELIGTKAFMAIDLLAGKPHTYRHDLESFLYVFLWIVICGGHKQLPPKSRLQRWQVGNWVDLARKKTEDMADKNFATIISELAPEFKSLDSLAYQLREVLFLPLQDGSLFTGTKTGADEFERLYVRIIGVFDAAIVSYLAENVQGGKT</sequence>
<comment type="caution">
    <text evidence="2">The sequence shown here is derived from an EMBL/GenBank/DDBJ whole genome shotgun (WGS) entry which is preliminary data.</text>
</comment>
<evidence type="ECO:0000313" key="3">
    <source>
        <dbReference type="Proteomes" id="UP000777438"/>
    </source>
</evidence>
<dbReference type="PANTHER" id="PTHR38248">
    <property type="entry name" value="FUNK1 6"/>
    <property type="match status" value="1"/>
</dbReference>
<dbReference type="Proteomes" id="UP000777438">
    <property type="component" value="Unassembled WGS sequence"/>
</dbReference>